<dbReference type="Gene3D" id="1.20.1300.10">
    <property type="entry name" value="Fumarate reductase/succinate dehydrogenase, transmembrane subunit"/>
    <property type="match status" value="1"/>
</dbReference>
<dbReference type="InterPro" id="IPR039960">
    <property type="entry name" value="MCP1"/>
</dbReference>
<dbReference type="PANTHER" id="PTHR38409:SF1">
    <property type="entry name" value="MITOCHONDRIAL ADAPTER PROTEIN MCP1"/>
    <property type="match status" value="1"/>
</dbReference>
<keyword evidence="4" id="KW-1185">Reference proteome</keyword>
<evidence type="ECO:0000259" key="2">
    <source>
        <dbReference type="Pfam" id="PF07950"/>
    </source>
</evidence>
<keyword evidence="1" id="KW-1133">Transmembrane helix</keyword>
<dbReference type="EMBL" id="KZ301973">
    <property type="protein sequence ID" value="PFH53581.1"/>
    <property type="molecule type" value="Genomic_DNA"/>
</dbReference>
<dbReference type="GO" id="GO:0055088">
    <property type="term" value="P:lipid homeostasis"/>
    <property type="evidence" value="ECO:0007669"/>
    <property type="project" value="InterPro"/>
</dbReference>
<accession>A0A2A9NYH2</accession>
<organism evidence="3 4">
    <name type="scientific">Amanita thiersii Skay4041</name>
    <dbReference type="NCBI Taxonomy" id="703135"/>
    <lineage>
        <taxon>Eukaryota</taxon>
        <taxon>Fungi</taxon>
        <taxon>Dikarya</taxon>
        <taxon>Basidiomycota</taxon>
        <taxon>Agaricomycotina</taxon>
        <taxon>Agaricomycetes</taxon>
        <taxon>Agaricomycetidae</taxon>
        <taxon>Agaricales</taxon>
        <taxon>Pluteineae</taxon>
        <taxon>Amanitaceae</taxon>
        <taxon>Amanita</taxon>
    </lineage>
</organism>
<dbReference type="AlphaFoldDB" id="A0A2A9NYH2"/>
<dbReference type="InterPro" id="IPR034804">
    <property type="entry name" value="SQR/QFR_C/D"/>
</dbReference>
<dbReference type="OrthoDB" id="10259513at2759"/>
<keyword evidence="1" id="KW-0472">Membrane</keyword>
<name>A0A2A9NYH2_9AGAR</name>
<protein>
    <recommendedName>
        <fullName evidence="2">Mitochondrial adapter protein MCP1 transmembrane domain-containing protein</fullName>
    </recommendedName>
</protein>
<dbReference type="PANTHER" id="PTHR38409">
    <property type="entry name" value="MDM10-COMPLEMENTING PROTEIN 1"/>
    <property type="match status" value="1"/>
</dbReference>
<dbReference type="Proteomes" id="UP000242287">
    <property type="component" value="Unassembled WGS sequence"/>
</dbReference>
<evidence type="ECO:0000256" key="1">
    <source>
        <dbReference type="SAM" id="Phobius"/>
    </source>
</evidence>
<feature type="transmembrane region" description="Helical" evidence="1">
    <location>
        <begin position="98"/>
        <end position="118"/>
    </location>
</feature>
<reference evidence="3 4" key="1">
    <citation type="submission" date="2014-02" db="EMBL/GenBank/DDBJ databases">
        <title>Transposable element dynamics among asymbiotic and ectomycorrhizal Amanita fungi.</title>
        <authorList>
            <consortium name="DOE Joint Genome Institute"/>
            <person name="Hess J."/>
            <person name="Skrede I."/>
            <person name="Wolfe B."/>
            <person name="LaButti K."/>
            <person name="Ohm R.A."/>
            <person name="Grigoriev I.V."/>
            <person name="Pringle A."/>
        </authorList>
    </citation>
    <scope>NUCLEOTIDE SEQUENCE [LARGE SCALE GENOMIC DNA]</scope>
    <source>
        <strain evidence="3 4">SKay4041</strain>
    </source>
</reference>
<dbReference type="InterPro" id="IPR012472">
    <property type="entry name" value="MCP1_TM"/>
</dbReference>
<evidence type="ECO:0000313" key="3">
    <source>
        <dbReference type="EMBL" id="PFH53581.1"/>
    </source>
</evidence>
<feature type="domain" description="Mitochondrial adapter protein MCP1 transmembrane" evidence="2">
    <location>
        <begin position="112"/>
        <end position="222"/>
    </location>
</feature>
<sequence length="250" mass="27715">MPPDNSSKPIPIPFLTKLAHGCSPFIATFLIVHLTSPTLATFGGSPLSTKSMLLGREFYQTSWGEPYLVLGPIFLHAAAGITKRLISSSSKTRARSVTSLLASTGYAVAAFLLPIHYLSHRAYPTVPDLPIDAIGPAELDYEFVKYGLHHWPVRSWVLYGGLVSCVILHALSGVNVIWRTWFNGDNAKNRDKKVEIRVKRTRGKQVVAFTGVTAPVLLGIYALSREPMMAFVSTGRRFEAVFQKLWIYRL</sequence>
<dbReference type="SUPFAM" id="SSF81343">
    <property type="entry name" value="Fumarate reductase respiratory complex transmembrane subunits"/>
    <property type="match status" value="1"/>
</dbReference>
<feature type="transmembrane region" description="Helical" evidence="1">
    <location>
        <begin position="156"/>
        <end position="178"/>
    </location>
</feature>
<feature type="transmembrane region" description="Helical" evidence="1">
    <location>
        <begin position="206"/>
        <end position="224"/>
    </location>
</feature>
<evidence type="ECO:0000313" key="4">
    <source>
        <dbReference type="Proteomes" id="UP000242287"/>
    </source>
</evidence>
<gene>
    <name evidence="3" type="ORF">AMATHDRAFT_137515</name>
</gene>
<proteinExistence type="predicted"/>
<dbReference type="GO" id="GO:0016020">
    <property type="term" value="C:membrane"/>
    <property type="evidence" value="ECO:0007669"/>
    <property type="project" value="InterPro"/>
</dbReference>
<dbReference type="Pfam" id="PF07950">
    <property type="entry name" value="MCP1_TM"/>
    <property type="match status" value="1"/>
</dbReference>
<keyword evidence="1" id="KW-0812">Transmembrane</keyword>